<proteinExistence type="predicted"/>
<evidence type="ECO:0000313" key="3">
    <source>
        <dbReference type="Proteomes" id="UP001530400"/>
    </source>
</evidence>
<keyword evidence="3" id="KW-1185">Reference proteome</keyword>
<evidence type="ECO:0008006" key="4">
    <source>
        <dbReference type="Google" id="ProtNLM"/>
    </source>
</evidence>
<accession>A0ABD3Q478</accession>
<sequence>MTKPPSIPPLPVSQTEDGSLATAPLSTVINAATNDLYQDFYNLVHAEIPIVSSSAITATNSADAAAKSPGKDNDPSSSTVGGVGASSSNNETQTKKLRMSALSFAQRRHELHRRLLHHIKSTSHLYALSASSLPNSHSALTRTNNRDSLPRLGATVSSSSEALKFVRNAWQSADEAQDALYFHHDGLWRSREHVHDVLGAMMVYCGGIWGDFPSDVALLVDRYENSKECGYSVEELERRLGCGVRRKLVCGEVGEFGVVDSGFIAKCMNGGGGSGSHHWKHGGDDEMPLPWKVTVEPGGTAIRLTYGAPRVLSTAEALRQSLTEVKDTMDTTTDVNSSSNNNNNLQQYPMEARLSILSETDSPYWKLLSVQVQCCPKTGESNHQIKMNKKQMFDLHRIGERVMIVEEAVCKKILEEEQLQSAKNKNGDDDGEDDKARDTNATTIIDTEKKSIVPRPLLRLFEVTHSFALSMQLEMLSSQAEALRRGAWGGFVGIPTANAAATARVGDGIAVSAAHFFEEKRYDGCIAVMAVHFWSCDDRFGSPKVGDLSASAASIVNQSGVDPRGDRMETASSTASVSYSKMLLDRRPDDNYLPNADCRGEKRLSLCIRAVPMVGLVVSLSGGSDVALSLTDSNNDSDHHMKRNLDKLLSSIQDPFQLSMSDALLAATVLCAQRRCRSVVDALIRQIANNSTSLPSWIHLEVECGAISVAARVNYSTTSEDVQSSTRPFVILFRLACDSRTGRYIPVFPRPASLLRLLACHDVSASDTQALRSVALANSRGSPGKSNDGSGREATGRIVRDAFDALSRSMDTLGRKCGVGGEWNDVDKQSSSLREKSVDQSCRDVMVSLMSCCGMAAVFGVGAIALKIACGVDPAADIAGGPIKQESSPGLLNVPPLSVVLGQRMIEKVVKEVDGETKRIQELQGELFSVTAKVNQTGLDLVCYDVLTIVESASAAPKRLKYASVVAKDTPDSNHLISEPPSKKAKTSSSSNAIYHHTLDEVKDAVNWFDSMIRQ</sequence>
<dbReference type="Proteomes" id="UP001530400">
    <property type="component" value="Unassembled WGS sequence"/>
</dbReference>
<dbReference type="AlphaFoldDB" id="A0ABD3Q478"/>
<reference evidence="2 3" key="1">
    <citation type="submission" date="2024-10" db="EMBL/GenBank/DDBJ databases">
        <title>Updated reference genomes for cyclostephanoid diatoms.</title>
        <authorList>
            <person name="Roberts W.R."/>
            <person name="Alverson A.J."/>
        </authorList>
    </citation>
    <scope>NUCLEOTIDE SEQUENCE [LARGE SCALE GENOMIC DNA]</scope>
    <source>
        <strain evidence="2 3">AJA010-31</strain>
    </source>
</reference>
<dbReference type="EMBL" id="JALLPJ020000337">
    <property type="protein sequence ID" value="KAL3794980.1"/>
    <property type="molecule type" value="Genomic_DNA"/>
</dbReference>
<gene>
    <name evidence="2" type="ORF">ACHAWO_003386</name>
</gene>
<organism evidence="2 3">
    <name type="scientific">Cyclotella atomus</name>
    <dbReference type="NCBI Taxonomy" id="382360"/>
    <lineage>
        <taxon>Eukaryota</taxon>
        <taxon>Sar</taxon>
        <taxon>Stramenopiles</taxon>
        <taxon>Ochrophyta</taxon>
        <taxon>Bacillariophyta</taxon>
        <taxon>Coscinodiscophyceae</taxon>
        <taxon>Thalassiosirophycidae</taxon>
        <taxon>Stephanodiscales</taxon>
        <taxon>Stephanodiscaceae</taxon>
        <taxon>Cyclotella</taxon>
    </lineage>
</organism>
<protein>
    <recommendedName>
        <fullName evidence="4">Mediator of RNA polymerase II transcription subunit 17</fullName>
    </recommendedName>
</protein>
<dbReference type="PANTHER" id="PTHR12809:SF2">
    <property type="entry name" value="MEDIATOR OF RNA POLYMERASE II TRANSCRIPTION SUBUNIT 14"/>
    <property type="match status" value="1"/>
</dbReference>
<feature type="region of interest" description="Disordered" evidence="1">
    <location>
        <begin position="971"/>
        <end position="990"/>
    </location>
</feature>
<feature type="compositionally biased region" description="Low complexity" evidence="1">
    <location>
        <begin position="76"/>
        <end position="88"/>
    </location>
</feature>
<feature type="region of interest" description="Disordered" evidence="1">
    <location>
        <begin position="64"/>
        <end position="95"/>
    </location>
</feature>
<evidence type="ECO:0000313" key="2">
    <source>
        <dbReference type="EMBL" id="KAL3794980.1"/>
    </source>
</evidence>
<dbReference type="InterPro" id="IPR013947">
    <property type="entry name" value="Mediator_Med14"/>
</dbReference>
<comment type="caution">
    <text evidence="2">The sequence shown here is derived from an EMBL/GenBank/DDBJ whole genome shotgun (WGS) entry which is preliminary data.</text>
</comment>
<feature type="region of interest" description="Disordered" evidence="1">
    <location>
        <begin position="421"/>
        <end position="441"/>
    </location>
</feature>
<name>A0ABD3Q478_9STRA</name>
<evidence type="ECO:0000256" key="1">
    <source>
        <dbReference type="SAM" id="MobiDB-lite"/>
    </source>
</evidence>
<dbReference type="PANTHER" id="PTHR12809">
    <property type="entry name" value="MEDIATOR COMPLEX SUBUNIT"/>
    <property type="match status" value="1"/>
</dbReference>